<comment type="caution">
    <text evidence="1">The sequence shown here is derived from an EMBL/GenBank/DDBJ whole genome shotgun (WGS) entry which is preliminary data.</text>
</comment>
<proteinExistence type="predicted"/>
<name>A0A6A4RQ39_SCOMX</name>
<reference evidence="1 2" key="1">
    <citation type="submission" date="2019-06" db="EMBL/GenBank/DDBJ databases">
        <title>Draft genomes of female and male turbot (Scophthalmus maximus).</title>
        <authorList>
            <person name="Xu H."/>
            <person name="Xu X.-W."/>
            <person name="Shao C."/>
            <person name="Chen S."/>
        </authorList>
    </citation>
    <scope>NUCLEOTIDE SEQUENCE [LARGE SCALE GENOMIC DNA]</scope>
    <source>
        <strain evidence="1">Ysfricsl-2016a</strain>
        <tissue evidence="1">Blood</tissue>
    </source>
</reference>
<gene>
    <name evidence="1" type="ORF">F2P81_026258</name>
</gene>
<evidence type="ECO:0000313" key="1">
    <source>
        <dbReference type="EMBL" id="KAF0021490.1"/>
    </source>
</evidence>
<protein>
    <submittedName>
        <fullName evidence="1">Uncharacterized protein</fullName>
    </submittedName>
</protein>
<dbReference type="Proteomes" id="UP000438429">
    <property type="component" value="Unassembled WGS sequence"/>
</dbReference>
<dbReference type="EMBL" id="VEVO01006349">
    <property type="protein sequence ID" value="KAF0021490.1"/>
    <property type="molecule type" value="Genomic_DNA"/>
</dbReference>
<accession>A0A6A4RQ39</accession>
<sequence length="73" mass="8480">MSFYDYIDDRTDRNDIAGMFCHSDGPQFDIRVLLHKLIWRRSSKYPNIIRVPVSPPALQLVASSRGEILSWIT</sequence>
<dbReference type="AlphaFoldDB" id="A0A6A4RQ39"/>
<evidence type="ECO:0000313" key="2">
    <source>
        <dbReference type="Proteomes" id="UP000438429"/>
    </source>
</evidence>
<organism evidence="1 2">
    <name type="scientific">Scophthalmus maximus</name>
    <name type="common">Turbot</name>
    <name type="synonym">Psetta maxima</name>
    <dbReference type="NCBI Taxonomy" id="52904"/>
    <lineage>
        <taxon>Eukaryota</taxon>
        <taxon>Metazoa</taxon>
        <taxon>Chordata</taxon>
        <taxon>Craniata</taxon>
        <taxon>Vertebrata</taxon>
        <taxon>Euteleostomi</taxon>
        <taxon>Actinopterygii</taxon>
        <taxon>Neopterygii</taxon>
        <taxon>Teleostei</taxon>
        <taxon>Neoteleostei</taxon>
        <taxon>Acanthomorphata</taxon>
        <taxon>Carangaria</taxon>
        <taxon>Pleuronectiformes</taxon>
        <taxon>Pleuronectoidei</taxon>
        <taxon>Scophthalmidae</taxon>
        <taxon>Scophthalmus</taxon>
    </lineage>
</organism>